<comment type="caution">
    <text evidence="2">The sequence shown here is derived from an EMBL/GenBank/DDBJ whole genome shotgun (WGS) entry which is preliminary data.</text>
</comment>
<accession>A0ABP0NZQ6</accession>
<dbReference type="EMBL" id="CAXAMN010004547">
    <property type="protein sequence ID" value="CAK9009854.1"/>
    <property type="molecule type" value="Genomic_DNA"/>
</dbReference>
<organism evidence="2 3">
    <name type="scientific">Durusdinium trenchii</name>
    <dbReference type="NCBI Taxonomy" id="1381693"/>
    <lineage>
        <taxon>Eukaryota</taxon>
        <taxon>Sar</taxon>
        <taxon>Alveolata</taxon>
        <taxon>Dinophyceae</taxon>
        <taxon>Suessiales</taxon>
        <taxon>Symbiodiniaceae</taxon>
        <taxon>Durusdinium</taxon>
    </lineage>
</organism>
<evidence type="ECO:0000313" key="3">
    <source>
        <dbReference type="Proteomes" id="UP001642484"/>
    </source>
</evidence>
<keyword evidence="3" id="KW-1185">Reference proteome</keyword>
<evidence type="ECO:0000313" key="2">
    <source>
        <dbReference type="EMBL" id="CAK9068019.1"/>
    </source>
</evidence>
<gene>
    <name evidence="2" type="ORF">CCMP2556_LOCUS33403</name>
    <name evidence="1" type="ORF">CCMP2556_LOCUS9842</name>
</gene>
<proteinExistence type="predicted"/>
<dbReference type="Proteomes" id="UP001642484">
    <property type="component" value="Unassembled WGS sequence"/>
</dbReference>
<name>A0ABP0NZQ6_9DINO</name>
<reference evidence="2 3" key="1">
    <citation type="submission" date="2024-02" db="EMBL/GenBank/DDBJ databases">
        <authorList>
            <person name="Chen Y."/>
            <person name="Shah S."/>
            <person name="Dougan E. K."/>
            <person name="Thang M."/>
            <person name="Chan C."/>
        </authorList>
    </citation>
    <scope>NUCLEOTIDE SEQUENCE [LARGE SCALE GENOMIC DNA]</scope>
</reference>
<protein>
    <submittedName>
        <fullName evidence="2">Uncharacterized protein</fullName>
    </submittedName>
</protein>
<sequence length="113" mass="13504">MFVKPQWPRLEEEQIMIRSSSPGQAEAHLVLMKILAEWNFDPPWPSWRSWELISTFVLDLSLQLTLRLWCTWRQGAISCRPASPGRKLRQVELSIWEHPHCLEGSHRFQPWNW</sequence>
<evidence type="ECO:0000313" key="1">
    <source>
        <dbReference type="EMBL" id="CAK9009854.1"/>
    </source>
</evidence>
<dbReference type="EMBL" id="CAXAMN010022284">
    <property type="protein sequence ID" value="CAK9068019.1"/>
    <property type="molecule type" value="Genomic_DNA"/>
</dbReference>